<dbReference type="Proteomes" id="UP000076837">
    <property type="component" value="Unassembled WGS sequence"/>
</dbReference>
<dbReference type="GO" id="GO:0004497">
    <property type="term" value="F:monooxygenase activity"/>
    <property type="evidence" value="ECO:0007669"/>
    <property type="project" value="InterPro"/>
</dbReference>
<dbReference type="InterPro" id="IPR050121">
    <property type="entry name" value="Cytochrome_P450_monoxygenase"/>
</dbReference>
<accession>A0A163KXN5</accession>
<dbReference type="SUPFAM" id="SSF48264">
    <property type="entry name" value="Cytochrome P450"/>
    <property type="match status" value="1"/>
</dbReference>
<dbReference type="EMBL" id="JYNV01000070">
    <property type="protein sequence ID" value="KZM27334.1"/>
    <property type="molecule type" value="Genomic_DNA"/>
</dbReference>
<dbReference type="PRINTS" id="PR00385">
    <property type="entry name" value="P450"/>
</dbReference>
<proteinExistence type="inferred from homology"/>
<keyword evidence="6" id="KW-0472">Membrane</keyword>
<comment type="cofactor">
    <cofactor evidence="1 5">
        <name>heme</name>
        <dbReference type="ChEBI" id="CHEBI:30413"/>
    </cofactor>
</comment>
<sequence length="930" mass="103998">MEHQILVSAILGILFVLYLTRLWLLPRPLPGIPYRQDSAQSILGDGLAMMRELAGTDDTWMQWVERQLQQLDSPMMQIFLPLKPPVVIVGDYEEARDILMRRCPREFDRSKLLGDLLQGALPDAHIMLRTDDKFRGHRRLLQDLMSPGFLRDVAAPNIYTQACQLVRLWETKARVAAGRPFDASDDIFKAALDAVFGFAFGPSWPHSALQPSMDAMDAMDAMDVVDELAGTGGRHEARDSPVAFQEGPSDEVVAATLELVAAVEKVQGTLSMKLTWALLSLTPALRKARRVRDAYVLKALRGAVGLADESAGQIRRPDVASAVDHMVLREQKMANDAGRRTDFFSSAMRGELFGFIVGGHDTTSTTVAWGVKYLADHAAVQDRLRAALHTACLTAKTERRSPSADEILALRVPYLDAVIEEILRCGGTTPGLDREAMVDTQILGHAIPKGTTVLMLTQGPSIRSPPMRVDDHLRSATYLASAKGAGHGRSWKNHDPQAFCPDRWLVPSQDPHSQAMNQHVFDSTAGPTLAFGLGPRACWGRRLAYVELRLYLVLIVWNFHLSDCPPELSSYSSIAGITTHEAVQHEPKLVDGIFTYYDGPRPQVDDTTMLWGNNKHLVTKTESVTDLRSLPKPLSEYNHDEDGIQILHMSDVSVLKGNLYDHDYVQNHYRQELGQFVKEKLGLRHCILWGHLVRDVPREVHTKVGEKQVAFPTASGTTAFHLAHVDFSPAGSRAFLRSAGTPDYFEILNNSYIPNEDRASFFALREKIIAAEETAMHKVGIDPEAEKEGQGGHWSWDGSGYEGPRYGVATLWQPLDEVKRDPVAFSLSPDRDFKYVGLHRKYHQLGHDSMGEFYFENMLVRPDPPQSWAYISNQTPEEILFIKFYDTEAVKKGDGSAKSMRVHGAFHLPGTEHLPPRRSIETKLFFMYED</sequence>
<evidence type="ECO:0000256" key="6">
    <source>
        <dbReference type="SAM" id="Phobius"/>
    </source>
</evidence>
<keyword evidence="6" id="KW-1133">Transmembrane helix</keyword>
<evidence type="ECO:0000256" key="3">
    <source>
        <dbReference type="ARBA" id="ARBA00022723"/>
    </source>
</evidence>
<reference evidence="7 8" key="1">
    <citation type="journal article" date="2016" name="Sci. Rep.">
        <title>Draft genome sequencing and secretome analysis of fungal phytopathogen Ascochyta rabiei provides insight into the necrotrophic effector repertoire.</title>
        <authorList>
            <person name="Verma S."/>
            <person name="Gazara R.K."/>
            <person name="Nizam S."/>
            <person name="Parween S."/>
            <person name="Chattopadhyay D."/>
            <person name="Verma P.K."/>
        </authorList>
    </citation>
    <scope>NUCLEOTIDE SEQUENCE [LARGE SCALE GENOMIC DNA]</scope>
    <source>
        <strain evidence="7 8">ArDII</strain>
    </source>
</reference>
<dbReference type="Gene3D" id="1.10.630.10">
    <property type="entry name" value="Cytochrome P450"/>
    <property type="match status" value="1"/>
</dbReference>
<dbReference type="GO" id="GO:0020037">
    <property type="term" value="F:heme binding"/>
    <property type="evidence" value="ECO:0007669"/>
    <property type="project" value="InterPro"/>
</dbReference>
<dbReference type="STRING" id="5454.A0A163KXN5"/>
<gene>
    <name evidence="7" type="ORF">ST47_g1537</name>
</gene>
<dbReference type="PRINTS" id="PR00463">
    <property type="entry name" value="EP450I"/>
</dbReference>
<keyword evidence="5" id="KW-0349">Heme</keyword>
<dbReference type="InterPro" id="IPR002401">
    <property type="entry name" value="Cyt_P450_E_grp-I"/>
</dbReference>
<protein>
    <submittedName>
        <fullName evidence="7">Heme binding</fullName>
    </submittedName>
</protein>
<dbReference type="InterPro" id="IPR001128">
    <property type="entry name" value="Cyt_P450"/>
</dbReference>
<evidence type="ECO:0000256" key="2">
    <source>
        <dbReference type="ARBA" id="ARBA00010617"/>
    </source>
</evidence>
<dbReference type="GO" id="GO:0016705">
    <property type="term" value="F:oxidoreductase activity, acting on paired donors, with incorporation or reduction of molecular oxygen"/>
    <property type="evidence" value="ECO:0007669"/>
    <property type="project" value="InterPro"/>
</dbReference>
<comment type="caution">
    <text evidence="7">The sequence shown here is derived from an EMBL/GenBank/DDBJ whole genome shotgun (WGS) entry which is preliminary data.</text>
</comment>
<dbReference type="PANTHER" id="PTHR24305:SF232">
    <property type="entry name" value="P450, PUTATIVE (EUROFUNG)-RELATED"/>
    <property type="match status" value="1"/>
</dbReference>
<keyword evidence="6" id="KW-0812">Transmembrane</keyword>
<comment type="similarity">
    <text evidence="2">Belongs to the cytochrome P450 family.</text>
</comment>
<dbReference type="GO" id="GO:0005506">
    <property type="term" value="F:iron ion binding"/>
    <property type="evidence" value="ECO:0007669"/>
    <property type="project" value="InterPro"/>
</dbReference>
<feature type="transmembrane region" description="Helical" evidence="6">
    <location>
        <begin position="5"/>
        <end position="24"/>
    </location>
</feature>
<dbReference type="AlphaFoldDB" id="A0A163KXN5"/>
<organism evidence="7 8">
    <name type="scientific">Didymella rabiei</name>
    <name type="common">Chickpea ascochyta blight fungus</name>
    <name type="synonym">Mycosphaerella rabiei</name>
    <dbReference type="NCBI Taxonomy" id="5454"/>
    <lineage>
        <taxon>Eukaryota</taxon>
        <taxon>Fungi</taxon>
        <taxon>Dikarya</taxon>
        <taxon>Ascomycota</taxon>
        <taxon>Pezizomycotina</taxon>
        <taxon>Dothideomycetes</taxon>
        <taxon>Pleosporomycetidae</taxon>
        <taxon>Pleosporales</taxon>
        <taxon>Pleosporineae</taxon>
        <taxon>Didymellaceae</taxon>
        <taxon>Ascochyta</taxon>
    </lineage>
</organism>
<keyword evidence="8" id="KW-1185">Reference proteome</keyword>
<name>A0A163KXN5_DIDRA</name>
<dbReference type="InterPro" id="IPR036396">
    <property type="entry name" value="Cyt_P450_sf"/>
</dbReference>
<dbReference type="PANTHER" id="PTHR24305">
    <property type="entry name" value="CYTOCHROME P450"/>
    <property type="match status" value="1"/>
</dbReference>
<evidence type="ECO:0000313" key="7">
    <source>
        <dbReference type="EMBL" id="KZM27334.1"/>
    </source>
</evidence>
<dbReference type="Pfam" id="PF00067">
    <property type="entry name" value="p450"/>
    <property type="match status" value="2"/>
</dbReference>
<keyword evidence="4 5" id="KW-0408">Iron</keyword>
<evidence type="ECO:0000256" key="5">
    <source>
        <dbReference type="PIRSR" id="PIRSR602401-1"/>
    </source>
</evidence>
<keyword evidence="3 5" id="KW-0479">Metal-binding</keyword>
<evidence type="ECO:0000313" key="8">
    <source>
        <dbReference type="Proteomes" id="UP000076837"/>
    </source>
</evidence>
<evidence type="ECO:0000256" key="4">
    <source>
        <dbReference type="ARBA" id="ARBA00023004"/>
    </source>
</evidence>
<feature type="binding site" description="axial binding residue" evidence="5">
    <location>
        <position position="538"/>
    </location>
    <ligand>
        <name>heme</name>
        <dbReference type="ChEBI" id="CHEBI:30413"/>
    </ligand>
    <ligandPart>
        <name>Fe</name>
        <dbReference type="ChEBI" id="CHEBI:18248"/>
    </ligandPart>
</feature>
<evidence type="ECO:0000256" key="1">
    <source>
        <dbReference type="ARBA" id="ARBA00001971"/>
    </source>
</evidence>